<evidence type="ECO:0000313" key="3">
    <source>
        <dbReference type="EMBL" id="KIY70807.1"/>
    </source>
</evidence>
<dbReference type="GO" id="GO:0016787">
    <property type="term" value="F:hydrolase activity"/>
    <property type="evidence" value="ECO:0007669"/>
    <property type="project" value="UniProtKB-KW"/>
</dbReference>
<keyword evidence="3" id="KW-0378">Hydrolase</keyword>
<proteinExistence type="predicted"/>
<keyword evidence="4" id="KW-1185">Reference proteome</keyword>
<protein>
    <submittedName>
        <fullName evidence="3">Adenine nucleotide alpha hydrolases-like protein</fullName>
    </submittedName>
</protein>
<dbReference type="STRING" id="1314674.A0A0D7BK12"/>
<dbReference type="AlphaFoldDB" id="A0A0D7BK12"/>
<dbReference type="InterPro" id="IPR014729">
    <property type="entry name" value="Rossmann-like_a/b/a_fold"/>
</dbReference>
<sequence length="247" mass="27277">MLRSAMRHTPASSPMVTTSALPSTSSTSTPDRVLSPSTSPSVMDSRSPLYTPKVSFDTFENSSAAMFSFTLSSASASYVRTPATRVFLCAASPDESGRKALDWALESLVQDSDELVVCRGIEEDDLSERDHDDIRDEARKLMKGIQEQAIAEDPTRRISIHLEYVAGKVPDTLDRLIALYRPDSVVVGTRGRNRPWQTLTTKGAMGSVSRYVLIHSPVPIIVVRPDRKVRKGVEKRKADPKRGTHFD</sequence>
<evidence type="ECO:0000313" key="4">
    <source>
        <dbReference type="Proteomes" id="UP000054007"/>
    </source>
</evidence>
<evidence type="ECO:0000256" key="1">
    <source>
        <dbReference type="SAM" id="MobiDB-lite"/>
    </source>
</evidence>
<dbReference type="Proteomes" id="UP000054007">
    <property type="component" value="Unassembled WGS sequence"/>
</dbReference>
<dbReference type="PANTHER" id="PTHR47815:SF1">
    <property type="entry name" value="UNIVERSAL STRESS PROTEIN A FAMILY PROTEIN C25B2.10"/>
    <property type="match status" value="1"/>
</dbReference>
<dbReference type="Pfam" id="PF00582">
    <property type="entry name" value="Usp"/>
    <property type="match status" value="1"/>
</dbReference>
<dbReference type="PANTHER" id="PTHR47815">
    <property type="entry name" value="UNIVERSAL STRESS PROTEIN A FAMILY PROTEIN C25B2.10"/>
    <property type="match status" value="1"/>
</dbReference>
<dbReference type="CDD" id="cd23659">
    <property type="entry name" value="USP_At3g01520-like"/>
    <property type="match status" value="1"/>
</dbReference>
<dbReference type="Gene3D" id="3.40.50.620">
    <property type="entry name" value="HUPs"/>
    <property type="match status" value="1"/>
</dbReference>
<feature type="region of interest" description="Disordered" evidence="1">
    <location>
        <begin position="1"/>
        <end position="47"/>
    </location>
</feature>
<dbReference type="SUPFAM" id="SSF52402">
    <property type="entry name" value="Adenine nucleotide alpha hydrolases-like"/>
    <property type="match status" value="1"/>
</dbReference>
<feature type="domain" description="UspA" evidence="2">
    <location>
        <begin position="87"/>
        <end position="224"/>
    </location>
</feature>
<feature type="compositionally biased region" description="Polar residues" evidence="1">
    <location>
        <begin position="35"/>
        <end position="44"/>
    </location>
</feature>
<organism evidence="3 4">
    <name type="scientific">Cylindrobasidium torrendii FP15055 ss-10</name>
    <dbReference type="NCBI Taxonomy" id="1314674"/>
    <lineage>
        <taxon>Eukaryota</taxon>
        <taxon>Fungi</taxon>
        <taxon>Dikarya</taxon>
        <taxon>Basidiomycota</taxon>
        <taxon>Agaricomycotina</taxon>
        <taxon>Agaricomycetes</taxon>
        <taxon>Agaricomycetidae</taxon>
        <taxon>Agaricales</taxon>
        <taxon>Marasmiineae</taxon>
        <taxon>Physalacriaceae</taxon>
        <taxon>Cylindrobasidium</taxon>
    </lineage>
</organism>
<dbReference type="OrthoDB" id="843225at2759"/>
<feature type="compositionally biased region" description="Low complexity" evidence="1">
    <location>
        <begin position="17"/>
        <end position="29"/>
    </location>
</feature>
<evidence type="ECO:0000259" key="2">
    <source>
        <dbReference type="Pfam" id="PF00582"/>
    </source>
</evidence>
<name>A0A0D7BK12_9AGAR</name>
<accession>A0A0D7BK12</accession>
<dbReference type="InterPro" id="IPR006016">
    <property type="entry name" value="UspA"/>
</dbReference>
<reference evidence="3 4" key="1">
    <citation type="journal article" date="2015" name="Fungal Genet. Biol.">
        <title>Evolution of novel wood decay mechanisms in Agaricales revealed by the genome sequences of Fistulina hepatica and Cylindrobasidium torrendii.</title>
        <authorList>
            <person name="Floudas D."/>
            <person name="Held B.W."/>
            <person name="Riley R."/>
            <person name="Nagy L.G."/>
            <person name="Koehler G."/>
            <person name="Ransdell A.S."/>
            <person name="Younus H."/>
            <person name="Chow J."/>
            <person name="Chiniquy J."/>
            <person name="Lipzen A."/>
            <person name="Tritt A."/>
            <person name="Sun H."/>
            <person name="Haridas S."/>
            <person name="LaButti K."/>
            <person name="Ohm R.A."/>
            <person name="Kues U."/>
            <person name="Blanchette R.A."/>
            <person name="Grigoriev I.V."/>
            <person name="Minto R.E."/>
            <person name="Hibbett D.S."/>
        </authorList>
    </citation>
    <scope>NUCLEOTIDE SEQUENCE [LARGE SCALE GENOMIC DNA]</scope>
    <source>
        <strain evidence="3 4">FP15055 ss-10</strain>
    </source>
</reference>
<dbReference type="EMBL" id="KN880463">
    <property type="protein sequence ID" value="KIY70807.1"/>
    <property type="molecule type" value="Genomic_DNA"/>
</dbReference>
<gene>
    <name evidence="3" type="ORF">CYLTODRAFT_419481</name>
</gene>